<dbReference type="GO" id="GO:0016491">
    <property type="term" value="F:oxidoreductase activity"/>
    <property type="evidence" value="ECO:0007669"/>
    <property type="project" value="UniProtKB-KW"/>
</dbReference>
<reference evidence="7" key="2">
    <citation type="journal article" date="2014" name="ISME J.">
        <title>Microbial stratification in low pH oxic and suboxic macroscopic growths along an acid mine drainage.</title>
        <authorList>
            <person name="Mendez-Garcia C."/>
            <person name="Mesa V."/>
            <person name="Sprenger R.R."/>
            <person name="Richter M."/>
            <person name="Diez M.S."/>
            <person name="Solano J."/>
            <person name="Bargiela R."/>
            <person name="Golyshina O.V."/>
            <person name="Manteca A."/>
            <person name="Ramos J.L."/>
            <person name="Gallego J.R."/>
            <person name="Llorente I."/>
            <person name="Martins Dos Santos V.A."/>
            <person name="Jensen O.N."/>
            <person name="Pelaez A.I."/>
            <person name="Sanchez J."/>
            <person name="Ferrer M."/>
        </authorList>
    </citation>
    <scope>NUCLEOTIDE SEQUENCE</scope>
</reference>
<gene>
    <name evidence="7" type="ORF">B2A_04240</name>
</gene>
<evidence type="ECO:0000313" key="7">
    <source>
        <dbReference type="EMBL" id="EQD58750.1"/>
    </source>
</evidence>
<dbReference type="AlphaFoldDB" id="T1BY70"/>
<name>T1BY70_9ZZZZ</name>
<dbReference type="EMBL" id="AUZZ01002838">
    <property type="protein sequence ID" value="EQD58750.1"/>
    <property type="molecule type" value="Genomic_DNA"/>
</dbReference>
<dbReference type="GO" id="GO:0005886">
    <property type="term" value="C:plasma membrane"/>
    <property type="evidence" value="ECO:0007669"/>
    <property type="project" value="TreeGrafter"/>
</dbReference>
<feature type="domain" description="Cysteine-rich" evidence="6">
    <location>
        <begin position="203"/>
        <end position="290"/>
    </location>
</feature>
<dbReference type="Pfam" id="PF02754">
    <property type="entry name" value="CCG"/>
    <property type="match status" value="2"/>
</dbReference>
<feature type="domain" description="Cysteine-rich" evidence="6">
    <location>
        <begin position="79"/>
        <end position="164"/>
    </location>
</feature>
<evidence type="ECO:0000256" key="2">
    <source>
        <dbReference type="ARBA" id="ARBA00022723"/>
    </source>
</evidence>
<dbReference type="Gene3D" id="1.10.1060.10">
    <property type="entry name" value="Alpha-helical ferredoxin"/>
    <property type="match status" value="1"/>
</dbReference>
<dbReference type="InterPro" id="IPR004017">
    <property type="entry name" value="Cys_rich_dom"/>
</dbReference>
<comment type="caution">
    <text evidence="7">The sequence shown here is derived from an EMBL/GenBank/DDBJ whole genome shotgun (WGS) entry which is preliminary data.</text>
</comment>
<dbReference type="PANTHER" id="PTHR43255:SF1">
    <property type="entry name" value="IRON-SULFUR-BINDING OXIDOREDUCTASE FADF-RELATED"/>
    <property type="match status" value="1"/>
</dbReference>
<keyword evidence="5" id="KW-0411">Iron-sulfur</keyword>
<reference evidence="7" key="1">
    <citation type="submission" date="2013-08" db="EMBL/GenBank/DDBJ databases">
        <authorList>
            <person name="Mendez C."/>
            <person name="Richter M."/>
            <person name="Ferrer M."/>
            <person name="Sanchez J."/>
        </authorList>
    </citation>
    <scope>NUCLEOTIDE SEQUENCE</scope>
</reference>
<accession>T1BY70</accession>
<evidence type="ECO:0000256" key="4">
    <source>
        <dbReference type="ARBA" id="ARBA00023004"/>
    </source>
</evidence>
<proteinExistence type="predicted"/>
<evidence type="ECO:0000256" key="3">
    <source>
        <dbReference type="ARBA" id="ARBA00023002"/>
    </source>
</evidence>
<evidence type="ECO:0000259" key="6">
    <source>
        <dbReference type="Pfam" id="PF02754"/>
    </source>
</evidence>
<evidence type="ECO:0000256" key="5">
    <source>
        <dbReference type="ARBA" id="ARBA00023014"/>
    </source>
</evidence>
<dbReference type="InterPro" id="IPR009051">
    <property type="entry name" value="Helical_ferredxn"/>
</dbReference>
<keyword evidence="2" id="KW-0479">Metal-binding</keyword>
<organism evidence="7">
    <name type="scientific">mine drainage metagenome</name>
    <dbReference type="NCBI Taxonomy" id="410659"/>
    <lineage>
        <taxon>unclassified sequences</taxon>
        <taxon>metagenomes</taxon>
        <taxon>ecological metagenomes</taxon>
    </lineage>
</organism>
<protein>
    <recommendedName>
        <fullName evidence="6">Cysteine-rich domain-containing protein</fullName>
    </recommendedName>
</protein>
<dbReference type="GO" id="GO:0046872">
    <property type="term" value="F:metal ion binding"/>
    <property type="evidence" value="ECO:0007669"/>
    <property type="project" value="UniProtKB-KW"/>
</dbReference>
<dbReference type="GO" id="GO:0051539">
    <property type="term" value="F:4 iron, 4 sulfur cluster binding"/>
    <property type="evidence" value="ECO:0007669"/>
    <property type="project" value="UniProtKB-KW"/>
</dbReference>
<keyword evidence="1" id="KW-0004">4Fe-4S</keyword>
<keyword evidence="4" id="KW-0408">Iron</keyword>
<sequence>MACVEQCPVMIDHLDKIVNMRRSLVLNEGKAPKETIEMYRNLEMYNCPWTNPQSTRADWARDLDIKIVSRTQSDDFDLLYWVGCVSSFDPRNQEIAKSVVKILKEAKINFAILGEEEKCTGDPAKRTGNEYLAQTLATQNIETLRKHNVKQIITACPHCFNSLKNDYSSMGYNVEIFHHTEYIARLIAEGKVKVAMDETEEKYTFHDPCYLGRYNRVFDAPRDALGSVSGNVVEMAMSKTKSLCCGAGGGRLWMNETVGTKISHKRIEMADQTGATTLVTACPYCMTMLDDARKVTNREEKMKISDISEIIANKLNRL</sequence>
<keyword evidence="3" id="KW-0560">Oxidoreductase</keyword>
<dbReference type="InterPro" id="IPR051460">
    <property type="entry name" value="HdrC_iron-sulfur_subunit"/>
</dbReference>
<evidence type="ECO:0000256" key="1">
    <source>
        <dbReference type="ARBA" id="ARBA00022485"/>
    </source>
</evidence>
<dbReference type="PANTHER" id="PTHR43255">
    <property type="entry name" value="IRON-SULFUR-BINDING OXIDOREDUCTASE FADF-RELATED-RELATED"/>
    <property type="match status" value="1"/>
</dbReference>